<keyword evidence="3 4" id="KW-0175">Coiled coil</keyword>
<dbReference type="InterPro" id="IPR000237">
    <property type="entry name" value="GRIP_dom"/>
</dbReference>
<dbReference type="Proteomes" id="UP000828236">
    <property type="component" value="Unassembled WGS sequence"/>
</dbReference>
<feature type="coiled-coil region" evidence="4">
    <location>
        <begin position="110"/>
        <end position="237"/>
    </location>
</feature>
<evidence type="ECO:0000256" key="4">
    <source>
        <dbReference type="SAM" id="Coils"/>
    </source>
</evidence>
<feature type="domain" description="GRIP" evidence="6">
    <location>
        <begin position="714"/>
        <end position="763"/>
    </location>
</feature>
<dbReference type="AlphaFoldDB" id="A0A9D4NXA9"/>
<dbReference type="GO" id="GO:0005794">
    <property type="term" value="C:Golgi apparatus"/>
    <property type="evidence" value="ECO:0007669"/>
    <property type="project" value="UniProtKB-SubCell"/>
</dbReference>
<accession>A0A9D4NXA9</accession>
<proteinExistence type="predicted"/>
<feature type="compositionally biased region" description="Low complexity" evidence="5">
    <location>
        <begin position="863"/>
        <end position="876"/>
    </location>
</feature>
<feature type="region of interest" description="Disordered" evidence="5">
    <location>
        <begin position="791"/>
        <end position="820"/>
    </location>
</feature>
<dbReference type="GO" id="GO:0007030">
    <property type="term" value="P:Golgi organization"/>
    <property type="evidence" value="ECO:0007669"/>
    <property type="project" value="TreeGrafter"/>
</dbReference>
<evidence type="ECO:0000256" key="1">
    <source>
        <dbReference type="ARBA" id="ARBA00004555"/>
    </source>
</evidence>
<dbReference type="PANTHER" id="PTHR18921:SF2">
    <property type="entry name" value="THYROID RECEPTOR-INTERACTING PROTEIN 11"/>
    <property type="match status" value="1"/>
</dbReference>
<dbReference type="PANTHER" id="PTHR18921">
    <property type="entry name" value="MYOSIN HEAVY CHAIN - RELATED"/>
    <property type="match status" value="1"/>
</dbReference>
<reference evidence="7" key="2">
    <citation type="journal article" date="2021" name="World Allergy Organ. J.">
        <title>Chromosome-level assembly of Dermatophagoides farinae genome and transcriptome reveals two novel allergens Der f 37 and Der f 39.</title>
        <authorList>
            <person name="Chen J."/>
            <person name="Cai Z."/>
            <person name="Fan D."/>
            <person name="Hu J."/>
            <person name="Hou Y."/>
            <person name="He Y."/>
            <person name="Zhang Z."/>
            <person name="Zhao Z."/>
            <person name="Gao P."/>
            <person name="Hu W."/>
            <person name="Sun J."/>
            <person name="Li J."/>
            <person name="Ji K."/>
        </authorList>
    </citation>
    <scope>NUCLEOTIDE SEQUENCE</scope>
    <source>
        <strain evidence="7">JKM2019</strain>
    </source>
</reference>
<name>A0A9D4NXA9_DERFA</name>
<evidence type="ECO:0000256" key="5">
    <source>
        <dbReference type="SAM" id="MobiDB-lite"/>
    </source>
</evidence>
<feature type="coiled-coil region" evidence="4">
    <location>
        <begin position="360"/>
        <end position="640"/>
    </location>
</feature>
<organism evidence="7">
    <name type="scientific">Dermatophagoides farinae</name>
    <name type="common">American house dust mite</name>
    <dbReference type="NCBI Taxonomy" id="6954"/>
    <lineage>
        <taxon>Eukaryota</taxon>
        <taxon>Metazoa</taxon>
        <taxon>Ecdysozoa</taxon>
        <taxon>Arthropoda</taxon>
        <taxon>Chelicerata</taxon>
        <taxon>Arachnida</taxon>
        <taxon>Acari</taxon>
        <taxon>Acariformes</taxon>
        <taxon>Sarcoptiformes</taxon>
        <taxon>Astigmata</taxon>
        <taxon>Psoroptidia</taxon>
        <taxon>Analgoidea</taxon>
        <taxon>Pyroglyphidae</taxon>
        <taxon>Dermatophagoidinae</taxon>
        <taxon>Dermatophagoides</taxon>
    </lineage>
</organism>
<reference evidence="7" key="1">
    <citation type="submission" date="2020-06" db="EMBL/GenBank/DDBJ databases">
        <authorList>
            <person name="Ji K."/>
            <person name="Li J."/>
        </authorList>
    </citation>
    <scope>NUCLEOTIDE SEQUENCE</scope>
    <source>
        <strain evidence="7">JKM2019</strain>
        <tissue evidence="7">Whole body</tissue>
    </source>
</reference>
<dbReference type="PROSITE" id="PS50913">
    <property type="entry name" value="GRIP"/>
    <property type="match status" value="1"/>
</dbReference>
<evidence type="ECO:0000259" key="6">
    <source>
        <dbReference type="PROSITE" id="PS50913"/>
    </source>
</evidence>
<comment type="subcellular location">
    <subcellularLocation>
        <location evidence="1">Golgi apparatus</location>
    </subcellularLocation>
</comment>
<sequence length="936" mass="108993">MWSNFNDSFTAITDHISTQIRQTIPTIQSSFGDQSNHQDGTKRELETKISLLRNEVVRHRNIAQTYKERWLEAENVCKQITGNCSKTNELSSSSSSSKKKLPKCIANLRLDSTIQQIHRLQDEIRKLQTDGEHWRKLAKQKSSIEEAQRIADLEQVRNELKICREECKNYAEQCNDLVDQISTIKHESSIELQQLDQLHDEEKKKLLALRDQLTDENQLLKLEINELQQQTRNVKEDSSSMVNICIQTDSVVDDLSYIDRIVRESSKYVDLSELENHYSSNDDHDDDDDDRQKFLEKIVELLCKREEEEKSKQKLNELQSPETEAATLSNQKSIREEPEGANNNDDSDTTTTQDDVEIAVVQKNQLINELETKLASLSNEYEDLCQRYNSSQNENQIFERRFKETEEESVKLQHRLHQTEQERDSLQIQLNEVEKTRDSLQQELENQKAQLISQIELSDKSLIELNQWRNQYDQMSQHLNQLTQDNHALKLSLATKDDELIKLMEKLANLQKSIADQQQAESDRAEIDKLTGELNRLRQHLVQVEETYIGYLKESEERLEQSQKIVQQYEQMNIDQRELEYQELVQSLREELKNSHEQLHQCEDKNERLAANLINMQSVIEQLEKEHERKIRSMHEEQEKQKILNEQCNEEWQRRLQTCERHLYETRKALEAASRLTEQIEQKESMIEHFKREAKNKDQEIMKLQKKIQDIEQSQEGKVDKQIVKNLVLSYLATPMDKRSDGERLLARFLDFNQEEMNRVGIRIGSGGGRRDSNSFTSSFVQFLETESYPDKNATTTTTTGSHERKSSNIAMSNHPQQMELARDLNKRLSQQQVNPFVTPIATTAVAATTTTTYQHHIRHSRTPSMHSQQSSSSLSDYQISNPLAQNQLLASNNIDTSSMTMMMNIVPPANVTTSTTTTSNITEIIRDVMNKDKII</sequence>
<dbReference type="EMBL" id="SDOV01000005">
    <property type="protein sequence ID" value="KAH7640980.1"/>
    <property type="molecule type" value="Genomic_DNA"/>
</dbReference>
<dbReference type="GO" id="GO:0031267">
    <property type="term" value="F:small GTPase binding"/>
    <property type="evidence" value="ECO:0007669"/>
    <property type="project" value="TreeGrafter"/>
</dbReference>
<keyword evidence="2" id="KW-0333">Golgi apparatus</keyword>
<feature type="compositionally biased region" description="Polar residues" evidence="5">
    <location>
        <begin position="316"/>
        <end position="332"/>
    </location>
</feature>
<feature type="region of interest" description="Disordered" evidence="5">
    <location>
        <begin position="857"/>
        <end position="876"/>
    </location>
</feature>
<feature type="region of interest" description="Disordered" evidence="5">
    <location>
        <begin position="310"/>
        <end position="353"/>
    </location>
</feature>
<feature type="compositionally biased region" description="Polar residues" evidence="5">
    <location>
        <begin position="808"/>
        <end position="817"/>
    </location>
</feature>
<gene>
    <name evidence="7" type="ORF">HUG17_8449</name>
</gene>
<evidence type="ECO:0000313" key="7">
    <source>
        <dbReference type="EMBL" id="KAH7640980.1"/>
    </source>
</evidence>
<evidence type="ECO:0000256" key="3">
    <source>
        <dbReference type="ARBA" id="ARBA00023054"/>
    </source>
</evidence>
<protein>
    <recommendedName>
        <fullName evidence="6">GRIP domain-containing protein</fullName>
    </recommendedName>
</protein>
<dbReference type="GO" id="GO:0006888">
    <property type="term" value="P:endoplasmic reticulum to Golgi vesicle-mediated transport"/>
    <property type="evidence" value="ECO:0007669"/>
    <property type="project" value="TreeGrafter"/>
</dbReference>
<evidence type="ECO:0000256" key="2">
    <source>
        <dbReference type="ARBA" id="ARBA00023034"/>
    </source>
</evidence>
<feature type="coiled-coil region" evidence="4">
    <location>
        <begin position="673"/>
        <end position="714"/>
    </location>
</feature>
<comment type="caution">
    <text evidence="7">The sequence shown here is derived from an EMBL/GenBank/DDBJ whole genome shotgun (WGS) entry which is preliminary data.</text>
</comment>